<dbReference type="PANTHER" id="PTHR12612">
    <property type="entry name" value="NUCLEAR TRANSPORT FACTOR 2"/>
    <property type="match status" value="1"/>
</dbReference>
<dbReference type="Proteomes" id="UP000695562">
    <property type="component" value="Unassembled WGS sequence"/>
</dbReference>
<dbReference type="InterPro" id="IPR045875">
    <property type="entry name" value="NTF2"/>
</dbReference>
<dbReference type="AlphaFoldDB" id="A0A8J4Q412"/>
<gene>
    <name evidence="2" type="ORF">CYY_000354</name>
</gene>
<name>A0A8J4Q412_9MYCE</name>
<dbReference type="SUPFAM" id="SSF54427">
    <property type="entry name" value="NTF2-like"/>
    <property type="match status" value="1"/>
</dbReference>
<dbReference type="PROSITE" id="PS50177">
    <property type="entry name" value="NTF2_DOMAIN"/>
    <property type="match status" value="1"/>
</dbReference>
<comment type="caution">
    <text evidence="2">The sequence shown here is derived from an EMBL/GenBank/DDBJ whole genome shotgun (WGS) entry which is preliminary data.</text>
</comment>
<evidence type="ECO:0000259" key="1">
    <source>
        <dbReference type="PROSITE" id="PS50177"/>
    </source>
</evidence>
<organism evidence="2 3">
    <name type="scientific">Polysphondylium violaceum</name>
    <dbReference type="NCBI Taxonomy" id="133409"/>
    <lineage>
        <taxon>Eukaryota</taxon>
        <taxon>Amoebozoa</taxon>
        <taxon>Evosea</taxon>
        <taxon>Eumycetozoa</taxon>
        <taxon>Dictyostelia</taxon>
        <taxon>Dictyosteliales</taxon>
        <taxon>Dictyosteliaceae</taxon>
        <taxon>Polysphondylium</taxon>
    </lineage>
</organism>
<dbReference type="Gene3D" id="3.10.450.50">
    <property type="match status" value="1"/>
</dbReference>
<dbReference type="InterPro" id="IPR032710">
    <property type="entry name" value="NTF2-like_dom_sf"/>
</dbReference>
<evidence type="ECO:0000313" key="2">
    <source>
        <dbReference type="EMBL" id="KAF2078370.1"/>
    </source>
</evidence>
<protein>
    <recommendedName>
        <fullName evidence="1">NTF2 domain-containing protein</fullName>
    </recommendedName>
</protein>
<dbReference type="OrthoDB" id="25408at2759"/>
<feature type="domain" description="NTF2" evidence="1">
    <location>
        <begin position="32"/>
        <end position="156"/>
    </location>
</feature>
<keyword evidence="3" id="KW-1185">Reference proteome</keyword>
<dbReference type="CDD" id="cd00780">
    <property type="entry name" value="NTF2"/>
    <property type="match status" value="1"/>
</dbReference>
<accession>A0A8J4Q412</accession>
<dbReference type="EMBL" id="AJWJ01000006">
    <property type="protein sequence ID" value="KAF2078370.1"/>
    <property type="molecule type" value="Genomic_DNA"/>
</dbReference>
<sequence length="158" mass="17852">MYKNNNNSNGSNSANGGVNENLKKMVEITIAKATAFIKEFYYPLYDTERLEVLNLYKDPSISIWNGTECQGLEKIRNLLSEIPKSSHTIETFDCQPVQSFPNILPEDIDNPNILITVTGKVLYGTVSTHNFHQTFLLVKDPSNPQSLFISYDCIRLTS</sequence>
<dbReference type="InterPro" id="IPR018222">
    <property type="entry name" value="Nuclear_transport_factor_2_euk"/>
</dbReference>
<dbReference type="InterPro" id="IPR002075">
    <property type="entry name" value="NTF2_dom"/>
</dbReference>
<proteinExistence type="predicted"/>
<evidence type="ECO:0000313" key="3">
    <source>
        <dbReference type="Proteomes" id="UP000695562"/>
    </source>
</evidence>
<dbReference type="Pfam" id="PF02136">
    <property type="entry name" value="NTF2"/>
    <property type="match status" value="1"/>
</dbReference>
<reference evidence="2" key="1">
    <citation type="submission" date="2020-01" db="EMBL/GenBank/DDBJ databases">
        <title>Development of genomics and gene disruption for Polysphondylium violaceum indicates a role for the polyketide synthase stlB in stalk morphogenesis.</title>
        <authorList>
            <person name="Narita B."/>
            <person name="Kawabe Y."/>
            <person name="Kin K."/>
            <person name="Saito T."/>
            <person name="Gibbs R."/>
            <person name="Kuspa A."/>
            <person name="Muzny D."/>
            <person name="Queller D."/>
            <person name="Richards S."/>
            <person name="Strassman J."/>
            <person name="Sucgang R."/>
            <person name="Worley K."/>
            <person name="Schaap P."/>
        </authorList>
    </citation>
    <scope>NUCLEOTIDE SEQUENCE</scope>
    <source>
        <strain evidence="2">QSvi11</strain>
    </source>
</reference>
<dbReference type="GO" id="GO:0006913">
    <property type="term" value="P:nucleocytoplasmic transport"/>
    <property type="evidence" value="ECO:0007669"/>
    <property type="project" value="InterPro"/>
</dbReference>